<proteinExistence type="predicted"/>
<dbReference type="InterPro" id="IPR013780">
    <property type="entry name" value="Glyco_hydro_b"/>
</dbReference>
<accession>X1CY67</accession>
<comment type="caution">
    <text evidence="1">The sequence shown here is derived from an EMBL/GenBank/DDBJ whole genome shotgun (WGS) entry which is preliminary data.</text>
</comment>
<feature type="non-terminal residue" evidence="1">
    <location>
        <position position="1"/>
    </location>
</feature>
<dbReference type="Gene3D" id="2.60.40.1180">
    <property type="entry name" value="Golgi alpha-mannosidase II"/>
    <property type="match status" value="1"/>
</dbReference>
<organism evidence="1">
    <name type="scientific">marine sediment metagenome</name>
    <dbReference type="NCBI Taxonomy" id="412755"/>
    <lineage>
        <taxon>unclassified sequences</taxon>
        <taxon>metagenomes</taxon>
        <taxon>ecological metagenomes</taxon>
    </lineage>
</organism>
<reference evidence="1" key="1">
    <citation type="journal article" date="2014" name="Front. Microbiol.">
        <title>High frequency of phylogenetically diverse reductive dehalogenase-homologous genes in deep subseafloor sedimentary metagenomes.</title>
        <authorList>
            <person name="Kawai M."/>
            <person name="Futagami T."/>
            <person name="Toyoda A."/>
            <person name="Takaki Y."/>
            <person name="Nishi S."/>
            <person name="Hori S."/>
            <person name="Arai W."/>
            <person name="Tsubouchi T."/>
            <person name="Morono Y."/>
            <person name="Uchiyama I."/>
            <person name="Ito T."/>
            <person name="Fujiyama A."/>
            <person name="Inagaki F."/>
            <person name="Takami H."/>
        </authorList>
    </citation>
    <scope>NUCLEOTIDE SEQUENCE</scope>
    <source>
        <strain evidence="1">Expedition CK06-06</strain>
    </source>
</reference>
<gene>
    <name evidence="1" type="ORF">S01H4_56303</name>
</gene>
<dbReference type="EMBL" id="BART01032611">
    <property type="protein sequence ID" value="GAH12807.1"/>
    <property type="molecule type" value="Genomic_DNA"/>
</dbReference>
<protein>
    <submittedName>
        <fullName evidence="1">Uncharacterized protein</fullName>
    </submittedName>
</protein>
<sequence length="93" mass="10531">PLGKVPWGRCTAKPGKLYLHIFDWPADAKLKVPGVKDQTKKAYLLRQKTLELHVTREDKDMVVIDLPIGQDVKGLEATDTVVVLEINQRQLRS</sequence>
<dbReference type="AlphaFoldDB" id="X1CY67"/>
<evidence type="ECO:0000313" key="1">
    <source>
        <dbReference type="EMBL" id="GAH12807.1"/>
    </source>
</evidence>
<name>X1CY67_9ZZZZ</name>